<protein>
    <submittedName>
        <fullName evidence="2">3'-phosphoesterase</fullName>
    </submittedName>
</protein>
<dbReference type="EMBL" id="QMFY01000003">
    <property type="protein sequence ID" value="RAW01759.1"/>
    <property type="molecule type" value="Genomic_DNA"/>
</dbReference>
<organism evidence="2 3">
    <name type="scientific">Pseudochryseolinea flava</name>
    <dbReference type="NCBI Taxonomy" id="2059302"/>
    <lineage>
        <taxon>Bacteria</taxon>
        <taxon>Pseudomonadati</taxon>
        <taxon>Bacteroidota</taxon>
        <taxon>Cytophagia</taxon>
        <taxon>Cytophagales</taxon>
        <taxon>Fulvivirgaceae</taxon>
        <taxon>Pseudochryseolinea</taxon>
    </lineage>
</organism>
<dbReference type="NCBIfam" id="TIGR02777">
    <property type="entry name" value="LigD_PE_dom"/>
    <property type="match status" value="1"/>
</dbReference>
<evidence type="ECO:0000259" key="1">
    <source>
        <dbReference type="Pfam" id="PF13298"/>
    </source>
</evidence>
<name>A0A364Y4T2_9BACT</name>
<dbReference type="InterPro" id="IPR014144">
    <property type="entry name" value="LigD_PE_domain"/>
</dbReference>
<dbReference type="OrthoDB" id="9802472at2"/>
<comment type="caution">
    <text evidence="2">The sequence shown here is derived from an EMBL/GenBank/DDBJ whole genome shotgun (WGS) entry which is preliminary data.</text>
</comment>
<evidence type="ECO:0000313" key="3">
    <source>
        <dbReference type="Proteomes" id="UP000251889"/>
    </source>
</evidence>
<dbReference type="Proteomes" id="UP000251889">
    <property type="component" value="Unassembled WGS sequence"/>
</dbReference>
<evidence type="ECO:0000313" key="2">
    <source>
        <dbReference type="EMBL" id="RAW01759.1"/>
    </source>
</evidence>
<accession>A0A364Y4T2</accession>
<feature type="domain" description="DNA ligase D 3'-phosphoesterase" evidence="1">
    <location>
        <begin position="34"/>
        <end position="148"/>
    </location>
</feature>
<keyword evidence="3" id="KW-1185">Reference proteome</keyword>
<proteinExistence type="predicted"/>
<gene>
    <name evidence="2" type="ORF">DQQ10_08930</name>
</gene>
<dbReference type="Pfam" id="PF13298">
    <property type="entry name" value="LigD_N"/>
    <property type="match status" value="1"/>
</dbReference>
<dbReference type="PANTHER" id="PTHR39465">
    <property type="entry name" value="DNA LIGASE D, 3'-PHOSPHOESTERASE DOMAIN"/>
    <property type="match status" value="1"/>
</dbReference>
<sequence>MNLLGYKKKALVSRRAKTISDKIAKDHKPIFVVQRHDAAMLHYDLRIEIGGVLKCWAIPKGPSLNAHERRLAIMVEDQPVSYASFKGIIPAGHYESGNVEIWDKGTFVPAGLTLSDNRDKVLLKQIREGNLKIVLVGKKLKGTFRLLRIREKGDNLWLLIKGNDSFAVDYPYDSEDYRRSA</sequence>
<dbReference type="PANTHER" id="PTHR39465:SF1">
    <property type="entry name" value="DNA LIGASE D 3'-PHOSPHOESTERASE DOMAIN-CONTAINING PROTEIN"/>
    <property type="match status" value="1"/>
</dbReference>
<dbReference type="AlphaFoldDB" id="A0A364Y4T2"/>
<dbReference type="RefSeq" id="WP_112746499.1">
    <property type="nucleotide sequence ID" value="NZ_QMFY01000003.1"/>
</dbReference>
<reference evidence="2 3" key="1">
    <citation type="submission" date="2018-06" db="EMBL/GenBank/DDBJ databases">
        <title>Chryseolinea flavus sp. nov., a member of the phylum Bacteroidetes isolated from soil.</title>
        <authorList>
            <person name="Li Y."/>
            <person name="Wang J."/>
        </authorList>
    </citation>
    <scope>NUCLEOTIDE SEQUENCE [LARGE SCALE GENOMIC DNA]</scope>
    <source>
        <strain evidence="2 3">SDU1-6</strain>
    </source>
</reference>